<comment type="caution">
    <text evidence="1">The sequence shown here is derived from an EMBL/GenBank/DDBJ whole genome shotgun (WGS) entry which is preliminary data.</text>
</comment>
<dbReference type="EMBL" id="JBITGY010000017">
    <property type="protein sequence ID" value="MFI6505081.1"/>
    <property type="molecule type" value="Genomic_DNA"/>
</dbReference>
<dbReference type="Proteomes" id="UP001612741">
    <property type="component" value="Unassembled WGS sequence"/>
</dbReference>
<evidence type="ECO:0008006" key="3">
    <source>
        <dbReference type="Google" id="ProtNLM"/>
    </source>
</evidence>
<sequence length="162" mass="16707">MSVLIAAVVLVGVLCLFDLVLTFAVLRRLREHTAELARLSGATPPPYDPAVLVGRSLPADGTQWPGLVAFFHADCDACHVHAPAFAATARGLDAMAVVCGDGPKRDRLAEVCDGLPYVVTGERAAALEKAVGIEAFPAFLRVGADGAVVAAHLDLTALAPAG</sequence>
<organism evidence="1 2">
    <name type="scientific">Nonomuraea typhae</name>
    <dbReference type="NCBI Taxonomy" id="2603600"/>
    <lineage>
        <taxon>Bacteria</taxon>
        <taxon>Bacillati</taxon>
        <taxon>Actinomycetota</taxon>
        <taxon>Actinomycetes</taxon>
        <taxon>Streptosporangiales</taxon>
        <taxon>Streptosporangiaceae</taxon>
        <taxon>Nonomuraea</taxon>
    </lineage>
</organism>
<gene>
    <name evidence="1" type="ORF">ACIBG2_47415</name>
</gene>
<evidence type="ECO:0000313" key="1">
    <source>
        <dbReference type="EMBL" id="MFI6505081.1"/>
    </source>
</evidence>
<keyword evidence="2" id="KW-1185">Reference proteome</keyword>
<accession>A0ABW7ZA77</accession>
<evidence type="ECO:0000313" key="2">
    <source>
        <dbReference type="Proteomes" id="UP001612741"/>
    </source>
</evidence>
<name>A0ABW7ZA77_9ACTN</name>
<dbReference type="RefSeq" id="WP_397091097.1">
    <property type="nucleotide sequence ID" value="NZ_JBITGY010000017.1"/>
</dbReference>
<reference evidence="1 2" key="1">
    <citation type="submission" date="2024-10" db="EMBL/GenBank/DDBJ databases">
        <title>The Natural Products Discovery Center: Release of the First 8490 Sequenced Strains for Exploring Actinobacteria Biosynthetic Diversity.</title>
        <authorList>
            <person name="Kalkreuter E."/>
            <person name="Kautsar S.A."/>
            <person name="Yang D."/>
            <person name="Bader C.D."/>
            <person name="Teijaro C.N."/>
            <person name="Fluegel L."/>
            <person name="Davis C.M."/>
            <person name="Simpson J.R."/>
            <person name="Lauterbach L."/>
            <person name="Steele A.D."/>
            <person name="Gui C."/>
            <person name="Meng S."/>
            <person name="Li G."/>
            <person name="Viehrig K."/>
            <person name="Ye F."/>
            <person name="Su P."/>
            <person name="Kiefer A.F."/>
            <person name="Nichols A."/>
            <person name="Cepeda A.J."/>
            <person name="Yan W."/>
            <person name="Fan B."/>
            <person name="Jiang Y."/>
            <person name="Adhikari A."/>
            <person name="Zheng C.-J."/>
            <person name="Schuster L."/>
            <person name="Cowan T.M."/>
            <person name="Smanski M.J."/>
            <person name="Chevrette M.G."/>
            <person name="De Carvalho L.P.S."/>
            <person name="Shen B."/>
        </authorList>
    </citation>
    <scope>NUCLEOTIDE SEQUENCE [LARGE SCALE GENOMIC DNA]</scope>
    <source>
        <strain evidence="1 2">NPDC050545</strain>
    </source>
</reference>
<dbReference type="SUPFAM" id="SSF52833">
    <property type="entry name" value="Thioredoxin-like"/>
    <property type="match status" value="1"/>
</dbReference>
<dbReference type="InterPro" id="IPR036249">
    <property type="entry name" value="Thioredoxin-like_sf"/>
</dbReference>
<protein>
    <recommendedName>
        <fullName evidence="3">Thioredoxin domain-containing protein</fullName>
    </recommendedName>
</protein>
<proteinExistence type="predicted"/>